<dbReference type="PANTHER" id="PTHR36848">
    <property type="entry name" value="DNA-BINDING PROTEIN (PUTATIVE SECRETED PROTEIN)-RELATED"/>
    <property type="match status" value="1"/>
</dbReference>
<sequence length="1456" mass="165108">MMNKLGLISPHKIISLLAAILFILFITSDCWANTALQNQLYENFKTPPAEARPFVRWWWNGNKITAKELDRELELLKRAGFGGVEINPIAMPSECPDNGDEALVWMSDEWIDLLVHSCEKAKELGLITDMIVGTGWPFGGEFLELDDTCQRVTPHAQRYKGGTTLELSEAELLATYKTTEKADLAGSHASDNSTHTLSYLTLVPVKCDGAEEVIDLRDHMDEQGRVSYQINQAGEYNLCYGFLEQRFRNVTLGAPGGAGPVMDHYKKEVTRAYLSRLKRISEKSGIPLNQLVRALFCDSIEISGANWSDGFADLFSQKYGYELAPWMPFIFDGPEVGEYTAKFTPEFKQQMKRVRYDYNKLLVETFLANFTREFQDFCTENDLLCRYQAYGTPFLMGMLDGYMIPDIPESNNWIYSADMKGPQWEWSQQHGYMTWNMYAASGGHLEGRKIISTEAMTNLKGVFKTTLEEIKQHDDMNFITGMNHSVLHGFNYSPPDVAFPGWIRFGAFFSELNPWWKHLSRWADYNARLSFVFQNSQPLKKIAIIGPTADLWGDVGLSRDPFHMTPEYLNKLWEPISQLGYSCDYINQRILEEATVKDGAIAYGPMRYDLLVLASMQSISPRAAAAVQAFAEAGGEIVAIDQLPMKSLQFKDHAKNDQLVKNAMERLLAEHPASVTQVKQPKSLDLLYDWTRTMLEKAGVSPDVAIDQPSQKVYQIHQRAEGKQIYFFANVHRAEEATFAATFPVEGKYPWSWNPETGERTPYPFTSDPNQLRITLEPLQSLLLVFEEEKPQAKAAPVERVLKQSKAVKGSWTVTGNRVDGKTFTWNVDQLIDFGHSSEATQRTFGGTLIYNTTLKDTEGFTHLDLGKVNEGVTELYVNGIKAGTRWYGEAVYPIADLLKDGSNDIEIHYTTVLANYCKSLTHNPVAQRWTEEFSNPTATGLEGPLRLLTISLETTQSKPSTPTQDERIDIAVDTDQEMGEFYNFWNVFPVTVQKTFLDQANHAELREMYKYADYINCVRFLGGIKLEKDDYYRGVDEQGQAICDFSLAIDLIAGIRECGFTPWIVLDNVPAKMCDKPTKNRYGNSMPPNNFEVWSSYIKQLVQALVSEFGYDEVKTWRFRVGTEPDLLDQHWSGTKEQYLAHYDHTVAAVTSIIPEAIIGPGNILDPAKKWKWNTWGSEIIDHCATGTNYVTGKIGTPMHFFSTSYYTSVGKPDERFNQVINEMRQKLKQYPSFYQVPVEIQEFGILSENGKWIVGDGTEFGGSWMAHFADKINTLQVPRVYQWEWNANKGKGIDTPISHVMDRLEEMVGGIRFQSTATRSSEADHVGCIAIAKEGHLDVMVFRHLAVRDNGDRVPVRVLLQGETIKARQWSISEASVINGDHPGFMHEQKADIRQAGKREIESLIQKNKAKYERMSELSRMNPPAFKKGSAGQLYFDLELDGHSVVLLRLKPRD</sequence>
<dbReference type="EMBL" id="SJPV01000010">
    <property type="protein sequence ID" value="TWU33188.1"/>
    <property type="molecule type" value="Genomic_DNA"/>
</dbReference>
<keyword evidence="2 5" id="KW-0378">Hydrolase</keyword>
<keyword evidence="3 5" id="KW-0326">Glycosidase</keyword>
<accession>A0A5C6D8R3</accession>
<evidence type="ECO:0000256" key="2">
    <source>
        <dbReference type="ARBA" id="ARBA00022801"/>
    </source>
</evidence>
<evidence type="ECO:0000256" key="3">
    <source>
        <dbReference type="ARBA" id="ARBA00023295"/>
    </source>
</evidence>
<dbReference type="InterPro" id="IPR017853">
    <property type="entry name" value="GH"/>
</dbReference>
<dbReference type="Pfam" id="PF17132">
    <property type="entry name" value="Glyco_hydro_106"/>
    <property type="match status" value="2"/>
</dbReference>
<dbReference type="InterPro" id="IPR029062">
    <property type="entry name" value="Class_I_gatase-like"/>
</dbReference>
<evidence type="ECO:0000256" key="1">
    <source>
        <dbReference type="ARBA" id="ARBA00008875"/>
    </source>
</evidence>
<dbReference type="InterPro" id="IPR049166">
    <property type="entry name" value="GH39_cat"/>
</dbReference>
<dbReference type="SUPFAM" id="SSF51445">
    <property type="entry name" value="(Trans)glycosidases"/>
    <property type="match status" value="1"/>
</dbReference>
<evidence type="ECO:0000313" key="6">
    <source>
        <dbReference type="Proteomes" id="UP000319143"/>
    </source>
</evidence>
<dbReference type="InterPro" id="IPR053161">
    <property type="entry name" value="Ulvan_degrading_GH"/>
</dbReference>
<dbReference type="Proteomes" id="UP000319143">
    <property type="component" value="Unassembled WGS sequence"/>
</dbReference>
<evidence type="ECO:0000259" key="4">
    <source>
        <dbReference type="Pfam" id="PF01229"/>
    </source>
</evidence>
<evidence type="ECO:0000313" key="5">
    <source>
        <dbReference type="EMBL" id="TWU33188.1"/>
    </source>
</evidence>
<dbReference type="RefSeq" id="WP_146529444.1">
    <property type="nucleotide sequence ID" value="NZ_SJPV01000010.1"/>
</dbReference>
<reference evidence="5 6" key="1">
    <citation type="submission" date="2019-02" db="EMBL/GenBank/DDBJ databases">
        <title>Deep-cultivation of Planctomycetes and their phenomic and genomic characterization uncovers novel biology.</title>
        <authorList>
            <person name="Wiegand S."/>
            <person name="Jogler M."/>
            <person name="Boedeker C."/>
            <person name="Pinto D."/>
            <person name="Vollmers J."/>
            <person name="Rivas-Marin E."/>
            <person name="Kohn T."/>
            <person name="Peeters S.H."/>
            <person name="Heuer A."/>
            <person name="Rast P."/>
            <person name="Oberbeckmann S."/>
            <person name="Bunk B."/>
            <person name="Jeske O."/>
            <person name="Meyerdierks A."/>
            <person name="Storesund J.E."/>
            <person name="Kallscheuer N."/>
            <person name="Luecker S."/>
            <person name="Lage O.M."/>
            <person name="Pohl T."/>
            <person name="Merkel B.J."/>
            <person name="Hornburger P."/>
            <person name="Mueller R.-W."/>
            <person name="Bruemmer F."/>
            <person name="Labrenz M."/>
            <person name="Spormann A.M."/>
            <person name="Op Den Camp H."/>
            <person name="Overmann J."/>
            <person name="Amann R."/>
            <person name="Jetten M.S.M."/>
            <person name="Mascher T."/>
            <person name="Medema M.H."/>
            <person name="Devos D.P."/>
            <person name="Kaster A.-K."/>
            <person name="Ovreas L."/>
            <person name="Rohde M."/>
            <person name="Galperin M.Y."/>
            <person name="Jogler C."/>
        </authorList>
    </citation>
    <scope>NUCLEOTIDE SEQUENCE [LARGE SCALE GENOMIC DNA]</scope>
    <source>
        <strain evidence="5 6">Poly41</strain>
    </source>
</reference>
<keyword evidence="6" id="KW-1185">Reference proteome</keyword>
<feature type="domain" description="Glycosyl hydrolases family 39 N-terminal catalytic" evidence="4">
    <location>
        <begin position="971"/>
        <end position="1244"/>
    </location>
</feature>
<proteinExistence type="inferred from homology"/>
<gene>
    <name evidence="5" type="primary">xynB_5</name>
    <name evidence="5" type="ORF">Poly41_49400</name>
</gene>
<dbReference type="GO" id="GO:0009044">
    <property type="term" value="F:xylan 1,4-beta-xylosidase activity"/>
    <property type="evidence" value="ECO:0007669"/>
    <property type="project" value="UniProtKB-EC"/>
</dbReference>
<comment type="caution">
    <text evidence="5">The sequence shown here is derived from an EMBL/GenBank/DDBJ whole genome shotgun (WGS) entry which is preliminary data.</text>
</comment>
<dbReference type="Gene3D" id="3.40.50.880">
    <property type="match status" value="1"/>
</dbReference>
<comment type="similarity">
    <text evidence="1">Belongs to the glycosyl hydrolase 39 family.</text>
</comment>
<dbReference type="OrthoDB" id="9776971at2"/>
<name>A0A5C6D8R3_9BACT</name>
<organism evidence="5 6">
    <name type="scientific">Novipirellula artificiosorum</name>
    <dbReference type="NCBI Taxonomy" id="2528016"/>
    <lineage>
        <taxon>Bacteria</taxon>
        <taxon>Pseudomonadati</taxon>
        <taxon>Planctomycetota</taxon>
        <taxon>Planctomycetia</taxon>
        <taxon>Pirellulales</taxon>
        <taxon>Pirellulaceae</taxon>
        <taxon>Novipirellula</taxon>
    </lineage>
</organism>
<dbReference type="PANTHER" id="PTHR36848:SF2">
    <property type="entry name" value="SECRETED PROTEIN"/>
    <property type="match status" value="1"/>
</dbReference>
<dbReference type="Gene3D" id="3.20.20.80">
    <property type="entry name" value="Glycosidases"/>
    <property type="match status" value="1"/>
</dbReference>
<dbReference type="Pfam" id="PF01229">
    <property type="entry name" value="Glyco_hydro_39"/>
    <property type="match status" value="1"/>
</dbReference>
<protein>
    <submittedName>
        <fullName evidence="5">Beta-xylosidase</fullName>
        <ecNumber evidence="5">3.2.1.37</ecNumber>
    </submittedName>
</protein>
<dbReference type="EC" id="3.2.1.37" evidence="5"/>